<dbReference type="EMBL" id="KN646580">
    <property type="protein sequence ID" value="KHN38790.1"/>
    <property type="molecule type" value="Genomic_DNA"/>
</dbReference>
<accession>A0A0B2S0N6</accession>
<feature type="non-terminal residue" evidence="1">
    <location>
        <position position="1"/>
    </location>
</feature>
<evidence type="ECO:0000313" key="1">
    <source>
        <dbReference type="EMBL" id="KHN38790.1"/>
    </source>
</evidence>
<organism evidence="1">
    <name type="scientific">Glycine soja</name>
    <name type="common">Wild soybean</name>
    <dbReference type="NCBI Taxonomy" id="3848"/>
    <lineage>
        <taxon>Eukaryota</taxon>
        <taxon>Viridiplantae</taxon>
        <taxon>Streptophyta</taxon>
        <taxon>Embryophyta</taxon>
        <taxon>Tracheophyta</taxon>
        <taxon>Spermatophyta</taxon>
        <taxon>Magnoliopsida</taxon>
        <taxon>eudicotyledons</taxon>
        <taxon>Gunneridae</taxon>
        <taxon>Pentapetalae</taxon>
        <taxon>rosids</taxon>
        <taxon>fabids</taxon>
        <taxon>Fabales</taxon>
        <taxon>Fabaceae</taxon>
        <taxon>Papilionoideae</taxon>
        <taxon>50 kb inversion clade</taxon>
        <taxon>NPAAA clade</taxon>
        <taxon>indigoferoid/millettioid clade</taxon>
        <taxon>Phaseoleae</taxon>
        <taxon>Glycine</taxon>
        <taxon>Glycine subgen. Soja</taxon>
    </lineage>
</organism>
<reference evidence="1" key="1">
    <citation type="submission" date="2014-07" db="EMBL/GenBank/DDBJ databases">
        <title>Identification of a novel salt tolerance gene in wild soybean by whole-genome sequencing.</title>
        <authorList>
            <person name="Lam H.-M."/>
            <person name="Qi X."/>
            <person name="Li M.-W."/>
            <person name="Liu X."/>
            <person name="Xie M."/>
            <person name="Ni M."/>
            <person name="Xu X."/>
        </authorList>
    </citation>
    <scope>NUCLEOTIDE SEQUENCE [LARGE SCALE GENOMIC DNA]</scope>
    <source>
        <tissue evidence="1">Root</tissue>
    </source>
</reference>
<name>A0A0B2S0N6_GLYSO</name>
<dbReference type="AlphaFoldDB" id="A0A0B2S0N6"/>
<proteinExistence type="predicted"/>
<sequence>LISTATPMGLEHLKVGDLIDHTTQSWKLETINTIFGHEDIKAIKATPLLNPTQADKLIWKLTPQGTYIVRSAYHVLMDS</sequence>
<gene>
    <name evidence="1" type="ORF">glysoja_047930</name>
</gene>
<protein>
    <submittedName>
        <fullName evidence="1">Uncharacterized protein</fullName>
    </submittedName>
</protein>
<dbReference type="Proteomes" id="UP000053555">
    <property type="component" value="Unassembled WGS sequence"/>
</dbReference>
<feature type="non-terminal residue" evidence="1">
    <location>
        <position position="79"/>
    </location>
</feature>